<sequence length="343" mass="38423">MDAILSSWDQNSPIGDSRWLAYMLATTFHETNRTMQPVREAYWLSENWRRNNLRYYPYYGRGYVQLTWAENYAKAGQFVGVDLVNRPDLAMAPDIAATVMFFGMRDGWFRGDSRGRQKLSRYFNQSVDDPIGAREIINGREFKRINGRTVLLATVIAQYHNTFLRAIHAAQRVGLPRQRAFGMGFEPEFMAPGIGDMFGPELGETGAMQMPELSESVAGFDDMTADDGVFLGRVGPVAADIDEGPSPESEETYLVDRTVEIVTAFFTSNEVKPAELPTLLTSVHEALSTMLMPMDEEEEEADDEEDVTAPPAPEKPKPKSLPARKRTRTSRGRSSGARTTEPA</sequence>
<evidence type="ECO:0000313" key="3">
    <source>
        <dbReference type="EMBL" id="MDS9468992.1"/>
    </source>
</evidence>
<accession>A0ABU2HW88</accession>
<evidence type="ECO:0000259" key="2">
    <source>
        <dbReference type="Pfam" id="PF00182"/>
    </source>
</evidence>
<organism evidence="3 4">
    <name type="scientific">Paracoccus aurantius</name>
    <dbReference type="NCBI Taxonomy" id="3073814"/>
    <lineage>
        <taxon>Bacteria</taxon>
        <taxon>Pseudomonadati</taxon>
        <taxon>Pseudomonadota</taxon>
        <taxon>Alphaproteobacteria</taxon>
        <taxon>Rhodobacterales</taxon>
        <taxon>Paracoccaceae</taxon>
        <taxon>Paracoccus</taxon>
    </lineage>
</organism>
<keyword evidence="3" id="KW-0378">Hydrolase</keyword>
<dbReference type="Gene3D" id="1.10.530.10">
    <property type="match status" value="1"/>
</dbReference>
<feature type="compositionally biased region" description="Basic residues" evidence="1">
    <location>
        <begin position="322"/>
        <end position="331"/>
    </location>
</feature>
<dbReference type="Pfam" id="PF05443">
    <property type="entry name" value="ROS_MUCR"/>
    <property type="match status" value="1"/>
</dbReference>
<dbReference type="SUPFAM" id="SSF53955">
    <property type="entry name" value="Lysozyme-like"/>
    <property type="match status" value="1"/>
</dbReference>
<gene>
    <name evidence="3" type="ORF">RGQ15_15600</name>
</gene>
<proteinExistence type="predicted"/>
<dbReference type="GO" id="GO:0016787">
    <property type="term" value="F:hydrolase activity"/>
    <property type="evidence" value="ECO:0007669"/>
    <property type="project" value="UniProtKB-KW"/>
</dbReference>
<feature type="compositionally biased region" description="Low complexity" evidence="1">
    <location>
        <begin position="332"/>
        <end position="343"/>
    </location>
</feature>
<dbReference type="EMBL" id="JAVQLW010000002">
    <property type="protein sequence ID" value="MDS9468992.1"/>
    <property type="molecule type" value="Genomic_DNA"/>
</dbReference>
<keyword evidence="4" id="KW-1185">Reference proteome</keyword>
<name>A0ABU2HW88_9RHOB</name>
<evidence type="ECO:0000256" key="1">
    <source>
        <dbReference type="SAM" id="MobiDB-lite"/>
    </source>
</evidence>
<feature type="domain" description="Glycoside hydrolase family 19 catalytic" evidence="2">
    <location>
        <begin position="46"/>
        <end position="96"/>
    </location>
</feature>
<dbReference type="Pfam" id="PF00182">
    <property type="entry name" value="Glyco_hydro_19"/>
    <property type="match status" value="1"/>
</dbReference>
<dbReference type="InterPro" id="IPR008807">
    <property type="entry name" value="ROS_MUCR"/>
</dbReference>
<feature type="compositionally biased region" description="Acidic residues" evidence="1">
    <location>
        <begin position="295"/>
        <end position="307"/>
    </location>
</feature>
<dbReference type="InterPro" id="IPR023346">
    <property type="entry name" value="Lysozyme-like_dom_sf"/>
</dbReference>
<protein>
    <submittedName>
        <fullName evidence="3">Glycoside hydrolase family 19 protein</fullName>
    </submittedName>
</protein>
<feature type="region of interest" description="Disordered" evidence="1">
    <location>
        <begin position="295"/>
        <end position="343"/>
    </location>
</feature>
<evidence type="ECO:0000313" key="4">
    <source>
        <dbReference type="Proteomes" id="UP001269144"/>
    </source>
</evidence>
<comment type="caution">
    <text evidence="3">The sequence shown here is derived from an EMBL/GenBank/DDBJ whole genome shotgun (WGS) entry which is preliminary data.</text>
</comment>
<dbReference type="InterPro" id="IPR000726">
    <property type="entry name" value="Glyco_hydro_19_cat"/>
</dbReference>
<dbReference type="RefSeq" id="WP_311161481.1">
    <property type="nucleotide sequence ID" value="NZ_JAVQLW010000002.1"/>
</dbReference>
<dbReference type="Proteomes" id="UP001269144">
    <property type="component" value="Unassembled WGS sequence"/>
</dbReference>
<reference evidence="4" key="1">
    <citation type="submission" date="2023-07" db="EMBL/GenBank/DDBJ databases">
        <title>Paracoccus sp. MBLB3053 whole genome sequence.</title>
        <authorList>
            <person name="Hwang C.Y."/>
            <person name="Cho E.-S."/>
            <person name="Seo M.-J."/>
        </authorList>
    </citation>
    <scope>NUCLEOTIDE SEQUENCE [LARGE SCALE GENOMIC DNA]</scope>
    <source>
        <strain evidence="4">MBLB3053</strain>
    </source>
</reference>